<accession>A0ABN9W543</accession>
<proteinExistence type="predicted"/>
<evidence type="ECO:0000313" key="2">
    <source>
        <dbReference type="Proteomes" id="UP001189429"/>
    </source>
</evidence>
<evidence type="ECO:0000313" key="1">
    <source>
        <dbReference type="EMBL" id="CAK0879784.1"/>
    </source>
</evidence>
<organism evidence="1 2">
    <name type="scientific">Prorocentrum cordatum</name>
    <dbReference type="NCBI Taxonomy" id="2364126"/>
    <lineage>
        <taxon>Eukaryota</taxon>
        <taxon>Sar</taxon>
        <taxon>Alveolata</taxon>
        <taxon>Dinophyceae</taxon>
        <taxon>Prorocentrales</taxon>
        <taxon>Prorocentraceae</taxon>
        <taxon>Prorocentrum</taxon>
    </lineage>
</organism>
<keyword evidence="2" id="KW-1185">Reference proteome</keyword>
<name>A0ABN9W543_9DINO</name>
<comment type="caution">
    <text evidence="1">The sequence shown here is derived from an EMBL/GenBank/DDBJ whole genome shotgun (WGS) entry which is preliminary data.</text>
</comment>
<dbReference type="EMBL" id="CAUYUJ010018001">
    <property type="protein sequence ID" value="CAK0879784.1"/>
    <property type="molecule type" value="Genomic_DNA"/>
</dbReference>
<dbReference type="Proteomes" id="UP001189429">
    <property type="component" value="Unassembled WGS sequence"/>
</dbReference>
<reference evidence="1" key="1">
    <citation type="submission" date="2023-10" db="EMBL/GenBank/DDBJ databases">
        <authorList>
            <person name="Chen Y."/>
            <person name="Shah S."/>
            <person name="Dougan E. K."/>
            <person name="Thang M."/>
            <person name="Chan C."/>
        </authorList>
    </citation>
    <scope>NUCLEOTIDE SEQUENCE [LARGE SCALE GENOMIC DNA]</scope>
</reference>
<protein>
    <submittedName>
        <fullName evidence="1">Uncharacterized protein</fullName>
    </submittedName>
</protein>
<sequence length="672" mass="74219">MRSVDILAQAMPSAAELRNLRREHVKTLRALAKTAGVFVVPDGAARAKVQTMAEAVAASGAPDKVKADSAKAWAAYKSTCEDVGPAEDGASAPEGAPSNGDSFRLRGRSFLLTYNHGFFGKRFPDGSPAATTPAALWRAWREWKADKKQELHVEKSSSTLERSLHSKLDGRVHFHWKVNLKDALDNRTRAVFGFRGVLPDVQATSEASDRGHFYAWAPKAGTLYSGTNYQPFQEYRVQGKWLDDLWHDGKLPHQEYTALALRVRLGYSARKREVEQVMEDERESRVDKRVAQVGAELQKLKAPPREFPAVREWGGSFLQLDFRWKILVLWADSASGKSTFAEDLFEQPYTVTVEEAEHLDLRGFDWEKHDGIVLDNVNSFAQLRRWRAVLRGRNAKSKGGQSATGMYSYTQYLFSTAIVATVDLDAPDGALMGPGNPGETRALRAASVSLERSGFAAGTLDDAPHFSEATKEPLEISQSPTSPVKDPFHDLGTFGVSEEPLILGLGKRPPRMLARRRLAAGQPRDLWRPARRPALAASEARERRAALARRLLAERPPLGQRSALETMAARPNTESQCRRVLEEFAALCSRSFMPVQSLFMPQPGAPRPLPTAAELESHGVLVDTSEEGVIAAMLRISSQNYSGIPERISTGIPERIAEETECSPRSAVNLVC</sequence>
<gene>
    <name evidence="1" type="ORF">PCOR1329_LOCUS63108</name>
</gene>